<evidence type="ECO:0000256" key="1">
    <source>
        <dbReference type="SAM" id="MobiDB-lite"/>
    </source>
</evidence>
<dbReference type="InterPro" id="IPR036689">
    <property type="entry name" value="ESAT-6-like_sf"/>
</dbReference>
<dbReference type="InterPro" id="IPR029501">
    <property type="entry name" value="EndoU_bac"/>
</dbReference>
<dbReference type="EMBL" id="BAAAUX010000033">
    <property type="protein sequence ID" value="GAA2817944.1"/>
    <property type="molecule type" value="Genomic_DNA"/>
</dbReference>
<accession>A0ABN3VLT6</accession>
<dbReference type="SUPFAM" id="SSF140453">
    <property type="entry name" value="EsxAB dimer-like"/>
    <property type="match status" value="1"/>
</dbReference>
<dbReference type="Pfam" id="PF06013">
    <property type="entry name" value="WXG100"/>
    <property type="match status" value="1"/>
</dbReference>
<sequence>MTDRIAAQFSGLSDSTSNLEDTGNYVRQRLVDLDSYLGPLRATWSGQTAEAYETARAEWMRAADGMVENLDELAKLLALVHENYQSAHKANLAIWGASGSAAPAPGGPGGGFDVSIDEIRRCARAFDSMHQRVVDKVRWAIRDLEATRDMAGTDAPLATWRSKYEAYVRALLPALQATANTLGAIAQGLADTGNNYVDSENASDASGSGVLERLPTPAAQTEVTFLPPPPCEGPGPEAVVPEWMQDAWPNVHVDRLRLASKQWNFLHRDLLDVSIQADRMFTGMFEANAGPVFDQMRSYWSSLYQNCGPTTLFGAVPNAAQGLSSACRAVADAAEKARTESELAALQANDDLSAFDGVARIVDMYTRGASTAIVQLAKLVLAGGYLEIIQETYLKEIDNAAAMLPEESRVALENAARSATPSEQRRKYDEASRGLAEEISTAPEPRLWDQVSAPHPDPASVHHDAKSEKHIIEGESKNRGGHLHGTGRPGKTEFPASWGPDKILQEALDVAKNPDHVPQPDTGNGWLVVGTRDGVEIQVVVNGDGSVRTAFPLSGDGVVKNPPKN</sequence>
<evidence type="ECO:0000313" key="3">
    <source>
        <dbReference type="EMBL" id="GAA2817944.1"/>
    </source>
</evidence>
<feature type="compositionally biased region" description="Basic and acidic residues" evidence="1">
    <location>
        <begin position="423"/>
        <end position="436"/>
    </location>
</feature>
<organism evidence="3 4">
    <name type="scientific">Saccharopolyspora taberi</name>
    <dbReference type="NCBI Taxonomy" id="60895"/>
    <lineage>
        <taxon>Bacteria</taxon>
        <taxon>Bacillati</taxon>
        <taxon>Actinomycetota</taxon>
        <taxon>Actinomycetes</taxon>
        <taxon>Pseudonocardiales</taxon>
        <taxon>Pseudonocardiaceae</taxon>
        <taxon>Saccharopolyspora</taxon>
    </lineage>
</organism>
<keyword evidence="4" id="KW-1185">Reference proteome</keyword>
<comment type="caution">
    <text evidence="3">The sequence shown here is derived from an EMBL/GenBank/DDBJ whole genome shotgun (WGS) entry which is preliminary data.</text>
</comment>
<dbReference type="NCBIfam" id="TIGR03930">
    <property type="entry name" value="WXG100_ESAT6"/>
    <property type="match status" value="1"/>
</dbReference>
<dbReference type="InterPro" id="IPR010310">
    <property type="entry name" value="T7SS_ESAT-6-like"/>
</dbReference>
<dbReference type="Pfam" id="PF14436">
    <property type="entry name" value="EndoU_bacteria"/>
    <property type="match status" value="1"/>
</dbReference>
<reference evidence="3 4" key="1">
    <citation type="journal article" date="2019" name="Int. J. Syst. Evol. Microbiol.">
        <title>The Global Catalogue of Microorganisms (GCM) 10K type strain sequencing project: providing services to taxonomists for standard genome sequencing and annotation.</title>
        <authorList>
            <consortium name="The Broad Institute Genomics Platform"/>
            <consortium name="The Broad Institute Genome Sequencing Center for Infectious Disease"/>
            <person name="Wu L."/>
            <person name="Ma J."/>
        </authorList>
    </citation>
    <scope>NUCLEOTIDE SEQUENCE [LARGE SCALE GENOMIC DNA]</scope>
    <source>
        <strain evidence="3 4">JCM 9383</strain>
    </source>
</reference>
<name>A0ABN3VLT6_9PSEU</name>
<evidence type="ECO:0000313" key="4">
    <source>
        <dbReference type="Proteomes" id="UP001500979"/>
    </source>
</evidence>
<proteinExistence type="predicted"/>
<dbReference type="Gene3D" id="1.10.287.1060">
    <property type="entry name" value="ESAT-6-like"/>
    <property type="match status" value="1"/>
</dbReference>
<feature type="domain" description="Bacterial EndoU nuclease" evidence="2">
    <location>
        <begin position="487"/>
        <end position="553"/>
    </location>
</feature>
<evidence type="ECO:0000259" key="2">
    <source>
        <dbReference type="Pfam" id="PF14436"/>
    </source>
</evidence>
<dbReference type="Proteomes" id="UP001500979">
    <property type="component" value="Unassembled WGS sequence"/>
</dbReference>
<feature type="compositionally biased region" description="Basic and acidic residues" evidence="1">
    <location>
        <begin position="460"/>
        <end position="478"/>
    </location>
</feature>
<gene>
    <name evidence="3" type="ORF">GCM10010470_61640</name>
</gene>
<protein>
    <recommendedName>
        <fullName evidence="2">Bacterial EndoU nuclease domain-containing protein</fullName>
    </recommendedName>
</protein>
<feature type="region of interest" description="Disordered" evidence="1">
    <location>
        <begin position="414"/>
        <end position="497"/>
    </location>
</feature>
<dbReference type="RefSeq" id="WP_344685761.1">
    <property type="nucleotide sequence ID" value="NZ_BAAAUX010000033.1"/>
</dbReference>